<evidence type="ECO:0000313" key="2">
    <source>
        <dbReference type="EMBL" id="KAF4964093.1"/>
    </source>
</evidence>
<comment type="caution">
    <text evidence="2">The sequence shown here is derived from an EMBL/GenBank/DDBJ whole genome shotgun (WGS) entry which is preliminary data.</text>
</comment>
<name>A0A8H4TTX7_9HYPO</name>
<feature type="compositionally biased region" description="Gly residues" evidence="1">
    <location>
        <begin position="39"/>
        <end position="52"/>
    </location>
</feature>
<reference evidence="2" key="1">
    <citation type="journal article" date="2020" name="BMC Genomics">
        <title>Correction to: Identification and distribution of gene clusters required for synthesis of sphingolipid metabolism inhibitors in diverse species of the filamentous fungus Fusarium.</title>
        <authorList>
            <person name="Kim H.S."/>
            <person name="Lohmar J.M."/>
            <person name="Busman M."/>
            <person name="Brown D.W."/>
            <person name="Naumann T.A."/>
            <person name="Divon H.H."/>
            <person name="Lysoe E."/>
            <person name="Uhlig S."/>
            <person name="Proctor R.H."/>
        </authorList>
    </citation>
    <scope>NUCLEOTIDE SEQUENCE</scope>
    <source>
        <strain evidence="2">NRRL 20472</strain>
    </source>
</reference>
<evidence type="ECO:0000313" key="3">
    <source>
        <dbReference type="Proteomes" id="UP000622797"/>
    </source>
</evidence>
<dbReference type="AlphaFoldDB" id="A0A8H4TTX7"/>
<feature type="region of interest" description="Disordered" evidence="1">
    <location>
        <begin position="1"/>
        <end position="52"/>
    </location>
</feature>
<gene>
    <name evidence="2" type="ORF">FSARC_7923</name>
</gene>
<keyword evidence="3" id="KW-1185">Reference proteome</keyword>
<sequence>MPHKHKRKRGDDEAEFNLPPSQRARSLQVGKKNATVGKGTPGKGTPGKGTAG</sequence>
<dbReference type="Proteomes" id="UP000622797">
    <property type="component" value="Unassembled WGS sequence"/>
</dbReference>
<accession>A0A8H4TTX7</accession>
<dbReference type="OrthoDB" id="5876637at2759"/>
<reference evidence="2" key="2">
    <citation type="submission" date="2020-05" db="EMBL/GenBank/DDBJ databases">
        <authorList>
            <person name="Kim H.-S."/>
            <person name="Proctor R.H."/>
            <person name="Brown D.W."/>
        </authorList>
    </citation>
    <scope>NUCLEOTIDE SEQUENCE</scope>
    <source>
        <strain evidence="2">NRRL 20472</strain>
    </source>
</reference>
<proteinExistence type="predicted"/>
<organism evidence="2 3">
    <name type="scientific">Fusarium sarcochroum</name>
    <dbReference type="NCBI Taxonomy" id="1208366"/>
    <lineage>
        <taxon>Eukaryota</taxon>
        <taxon>Fungi</taxon>
        <taxon>Dikarya</taxon>
        <taxon>Ascomycota</taxon>
        <taxon>Pezizomycotina</taxon>
        <taxon>Sordariomycetes</taxon>
        <taxon>Hypocreomycetidae</taxon>
        <taxon>Hypocreales</taxon>
        <taxon>Nectriaceae</taxon>
        <taxon>Fusarium</taxon>
        <taxon>Fusarium lateritium species complex</taxon>
    </lineage>
</organism>
<evidence type="ECO:0000256" key="1">
    <source>
        <dbReference type="SAM" id="MobiDB-lite"/>
    </source>
</evidence>
<protein>
    <submittedName>
        <fullName evidence="2">Uncharacterized protein</fullName>
    </submittedName>
</protein>
<feature type="non-terminal residue" evidence="2">
    <location>
        <position position="1"/>
    </location>
</feature>
<dbReference type="EMBL" id="JABEXW010000427">
    <property type="protein sequence ID" value="KAF4964093.1"/>
    <property type="molecule type" value="Genomic_DNA"/>
</dbReference>